<reference evidence="2 3" key="1">
    <citation type="journal article" date="2007" name="Science">
        <title>The Chlamydomonas genome reveals the evolution of key animal and plant functions.</title>
        <authorList>
            <person name="Merchant S.S."/>
            <person name="Prochnik S.E."/>
            <person name="Vallon O."/>
            <person name="Harris E.H."/>
            <person name="Karpowicz S.J."/>
            <person name="Witman G.B."/>
            <person name="Terry A."/>
            <person name="Salamov A."/>
            <person name="Fritz-Laylin L.K."/>
            <person name="Marechal-Drouard L."/>
            <person name="Marshall W.F."/>
            <person name="Qu L.H."/>
            <person name="Nelson D.R."/>
            <person name="Sanderfoot A.A."/>
            <person name="Spalding M.H."/>
            <person name="Kapitonov V.V."/>
            <person name="Ren Q."/>
            <person name="Ferris P."/>
            <person name="Lindquist E."/>
            <person name="Shapiro H."/>
            <person name="Lucas S.M."/>
            <person name="Grimwood J."/>
            <person name="Schmutz J."/>
            <person name="Cardol P."/>
            <person name="Cerutti H."/>
            <person name="Chanfreau G."/>
            <person name="Chen C.L."/>
            <person name="Cognat V."/>
            <person name="Croft M.T."/>
            <person name="Dent R."/>
            <person name="Dutcher S."/>
            <person name="Fernandez E."/>
            <person name="Fukuzawa H."/>
            <person name="Gonzalez-Ballester D."/>
            <person name="Gonzalez-Halphen D."/>
            <person name="Hallmann A."/>
            <person name="Hanikenne M."/>
            <person name="Hippler M."/>
            <person name="Inwood W."/>
            <person name="Jabbari K."/>
            <person name="Kalanon M."/>
            <person name="Kuras R."/>
            <person name="Lefebvre P.A."/>
            <person name="Lemaire S.D."/>
            <person name="Lobanov A.V."/>
            <person name="Lohr M."/>
            <person name="Manuell A."/>
            <person name="Meier I."/>
            <person name="Mets L."/>
            <person name="Mittag M."/>
            <person name="Mittelmeier T."/>
            <person name="Moroney J.V."/>
            <person name="Moseley J."/>
            <person name="Napoli C."/>
            <person name="Nedelcu A.M."/>
            <person name="Niyogi K."/>
            <person name="Novoselov S.V."/>
            <person name="Paulsen I.T."/>
            <person name="Pazour G."/>
            <person name="Purton S."/>
            <person name="Ral J.P."/>
            <person name="Riano-Pachon D.M."/>
            <person name="Riekhof W."/>
            <person name="Rymarquis L."/>
            <person name="Schroda M."/>
            <person name="Stern D."/>
            <person name="Umen J."/>
            <person name="Willows R."/>
            <person name="Wilson N."/>
            <person name="Zimmer S.L."/>
            <person name="Allmer J."/>
            <person name="Balk J."/>
            <person name="Bisova K."/>
            <person name="Chen C.J."/>
            <person name="Elias M."/>
            <person name="Gendler K."/>
            <person name="Hauser C."/>
            <person name="Lamb M.R."/>
            <person name="Ledford H."/>
            <person name="Long J.C."/>
            <person name="Minagawa J."/>
            <person name="Page M.D."/>
            <person name="Pan J."/>
            <person name="Pootakham W."/>
            <person name="Roje S."/>
            <person name="Rose A."/>
            <person name="Stahlberg E."/>
            <person name="Terauchi A.M."/>
            <person name="Yang P."/>
            <person name="Ball S."/>
            <person name="Bowler C."/>
            <person name="Dieckmann C.L."/>
            <person name="Gladyshev V.N."/>
            <person name="Green P."/>
            <person name="Jorgensen R."/>
            <person name="Mayfield S."/>
            <person name="Mueller-Roeber B."/>
            <person name="Rajamani S."/>
            <person name="Sayre R.T."/>
            <person name="Brokstein P."/>
            <person name="Dubchak I."/>
            <person name="Goodstein D."/>
            <person name="Hornick L."/>
            <person name="Huang Y.W."/>
            <person name="Jhaveri J."/>
            <person name="Luo Y."/>
            <person name="Martinez D."/>
            <person name="Ngau W.C."/>
            <person name="Otillar B."/>
            <person name="Poliakov A."/>
            <person name="Porter A."/>
            <person name="Szajkowski L."/>
            <person name="Werner G."/>
            <person name="Zhou K."/>
            <person name="Grigoriev I.V."/>
            <person name="Rokhsar D.S."/>
            <person name="Grossman A.R."/>
        </authorList>
    </citation>
    <scope>NUCLEOTIDE SEQUENCE [LARGE SCALE GENOMIC DNA]</scope>
    <source>
        <strain evidence="3">CC-503</strain>
    </source>
</reference>
<dbReference type="OMA" id="HHIVDAP"/>
<dbReference type="AlphaFoldDB" id="A8IZF3"/>
<dbReference type="GeneID" id="5719956"/>
<organism evidence="2 3">
    <name type="scientific">Chlamydomonas reinhardtii</name>
    <name type="common">Chlamydomonas smithii</name>
    <dbReference type="NCBI Taxonomy" id="3055"/>
    <lineage>
        <taxon>Eukaryota</taxon>
        <taxon>Viridiplantae</taxon>
        <taxon>Chlorophyta</taxon>
        <taxon>core chlorophytes</taxon>
        <taxon>Chlorophyceae</taxon>
        <taxon>CS clade</taxon>
        <taxon>Chlamydomonadales</taxon>
        <taxon>Chlamydomonadaceae</taxon>
        <taxon>Chlamydomonas</taxon>
    </lineage>
</organism>
<dbReference type="Gramene" id="PNW80032">
    <property type="protein sequence ID" value="PNW80032"/>
    <property type="gene ID" value="CHLRE_08g375050v5"/>
</dbReference>
<feature type="compositionally biased region" description="Low complexity" evidence="1">
    <location>
        <begin position="19"/>
        <end position="36"/>
    </location>
</feature>
<dbReference type="PaxDb" id="3055-EDP02709"/>
<name>A8IZF3_CHLRE</name>
<feature type="region of interest" description="Disordered" evidence="1">
    <location>
        <begin position="18"/>
        <end position="96"/>
    </location>
</feature>
<feature type="region of interest" description="Disordered" evidence="1">
    <location>
        <begin position="198"/>
        <end position="219"/>
    </location>
</feature>
<dbReference type="OrthoDB" id="532461at2759"/>
<evidence type="ECO:0000313" key="3">
    <source>
        <dbReference type="Proteomes" id="UP000006906"/>
    </source>
</evidence>
<dbReference type="InParanoid" id="A8IZF3"/>
<dbReference type="HOGENOM" id="CLU_970961_0_0_1"/>
<dbReference type="EMBL" id="CM008969">
    <property type="protein sequence ID" value="PNW80032.1"/>
    <property type="molecule type" value="Genomic_DNA"/>
</dbReference>
<dbReference type="Proteomes" id="UP000006906">
    <property type="component" value="Chromosome 8"/>
</dbReference>
<evidence type="ECO:0000313" key="2">
    <source>
        <dbReference type="EMBL" id="PNW80032.1"/>
    </source>
</evidence>
<keyword evidence="3" id="KW-1185">Reference proteome</keyword>
<feature type="compositionally biased region" description="Polar residues" evidence="1">
    <location>
        <begin position="66"/>
        <end position="76"/>
    </location>
</feature>
<evidence type="ECO:0000256" key="1">
    <source>
        <dbReference type="SAM" id="MobiDB-lite"/>
    </source>
</evidence>
<proteinExistence type="predicted"/>
<dbReference type="KEGG" id="cre:CHLRE_08g375050v5"/>
<feature type="compositionally biased region" description="Polar residues" evidence="1">
    <location>
        <begin position="268"/>
        <end position="278"/>
    </location>
</feature>
<dbReference type="RefSeq" id="XP_001694276.1">
    <property type="nucleotide sequence ID" value="XM_001694224.2"/>
</dbReference>
<protein>
    <submittedName>
        <fullName evidence="2">Uncharacterized protein</fullName>
    </submittedName>
</protein>
<feature type="region of interest" description="Disordered" evidence="1">
    <location>
        <begin position="259"/>
        <end position="287"/>
    </location>
</feature>
<accession>A8IZF3</accession>
<gene>
    <name evidence="2" type="ORF">CHLRE_08g375050v5</name>
</gene>
<sequence>MEGGNDLRNSTLTLYYSQRAQSARPAPARVPAGPAAKLIGSVHTHAYEERPGAVAPKSAAGAEATAPSSSGQQPWATRTRDTGGSRDTNGSLGASGPYKTRKVVYWTGRDHHIVDAPDVPDSRYHWVPPHLKQEDVGPGPQLAVRETPGACRIKLIGSKYRYLPSMEPGGGSMWEVSPKEATLYGSVGSNTWGSGGLGSSGFSTGRQRPATAGTSPYGGSAEAYAAARQRIMGYKEYESATRSLNGLGSWERTQRHLTGSMDVGRPSTLRSPAQQAATASFAGLPRQ</sequence>